<dbReference type="InterPro" id="IPR051767">
    <property type="entry name" value="Nucleoporin_NUP42"/>
</dbReference>
<dbReference type="InterPro" id="IPR000571">
    <property type="entry name" value="Znf_CCCH"/>
</dbReference>
<feature type="compositionally biased region" description="Polar residues" evidence="8">
    <location>
        <begin position="101"/>
        <end position="116"/>
    </location>
</feature>
<dbReference type="Gene3D" id="4.10.1000.10">
    <property type="entry name" value="Zinc finger, CCCH-type"/>
    <property type="match status" value="1"/>
</dbReference>
<dbReference type="Proteomes" id="UP001151287">
    <property type="component" value="Unassembled WGS sequence"/>
</dbReference>
<sequence>MSPSLKLIEQKKSKSKSRRPFQRGEGGMCLCGSRLFTSQVTLATNYLRSLSSRYLLPFAASRSRLLFISVVTMSRRQEPCRNFLRGSCKYGANCRFLHVSPNQNQNHNQTRPSTNPFGFGSSQASHQQQQWQQQNPFGFGVNKTSTSQFQAPSKPFENKWIRPTSTAPRQTDPQQAQPAVHTCTDSVVCKNIIADDFKNEAPLWKLTCYAHFKGLPCDIHGDTSYEELRALAYEEAKQGRNLQSIVGRERNLLQSKLSEFENLLRNPYVPPNSNLGPSNQTNAAPAINSFSQLGAATNVASAFRPPTILSTSNNSFGQPSGTFGQPSFLQNNIQMPPQLNFGTSVGFFGNQLTNQSHVPAPAPNFSFGKALNTNANGNATGSLQAPAPNFSFGTNANGNVTGSQHFTSSFPQMNTGNSNASNEQQHQLSSLGLGFASASPPSEEKQEGCKDAGIWLMEKWSIGKIPEEAPPSMYCK</sequence>
<evidence type="ECO:0000256" key="7">
    <source>
        <dbReference type="PROSITE-ProRule" id="PRU00723"/>
    </source>
</evidence>
<comment type="subcellular location">
    <subcellularLocation>
        <location evidence="1">Nucleus</location>
    </subcellularLocation>
</comment>
<feature type="region of interest" description="Disordered" evidence="8">
    <location>
        <begin position="101"/>
        <end position="125"/>
    </location>
</feature>
<dbReference type="GO" id="GO:0003677">
    <property type="term" value="F:DNA binding"/>
    <property type="evidence" value="ECO:0007669"/>
    <property type="project" value="UniProtKB-KW"/>
</dbReference>
<keyword evidence="6" id="KW-0539">Nucleus</keyword>
<keyword evidence="11" id="KW-1185">Reference proteome</keyword>
<evidence type="ECO:0000259" key="9">
    <source>
        <dbReference type="PROSITE" id="PS50103"/>
    </source>
</evidence>
<keyword evidence="3 7" id="KW-0863">Zinc-finger</keyword>
<keyword evidence="4 7" id="KW-0862">Zinc</keyword>
<evidence type="ECO:0000256" key="5">
    <source>
        <dbReference type="ARBA" id="ARBA00023125"/>
    </source>
</evidence>
<feature type="domain" description="C3H1-type" evidence="9">
    <location>
        <begin position="74"/>
        <end position="101"/>
    </location>
</feature>
<dbReference type="GO" id="GO:0008270">
    <property type="term" value="F:zinc ion binding"/>
    <property type="evidence" value="ECO:0007669"/>
    <property type="project" value="UniProtKB-KW"/>
</dbReference>
<feature type="region of interest" description="Disordered" evidence="8">
    <location>
        <begin position="1"/>
        <end position="22"/>
    </location>
</feature>
<dbReference type="OrthoDB" id="250836at2759"/>
<feature type="region of interest" description="Disordered" evidence="8">
    <location>
        <begin position="394"/>
        <end position="449"/>
    </location>
</feature>
<dbReference type="PROSITE" id="PS50103">
    <property type="entry name" value="ZF_C3H1"/>
    <property type="match status" value="1"/>
</dbReference>
<evidence type="ECO:0000313" key="10">
    <source>
        <dbReference type="EMBL" id="KAJ1698200.1"/>
    </source>
</evidence>
<evidence type="ECO:0000256" key="6">
    <source>
        <dbReference type="ARBA" id="ARBA00023242"/>
    </source>
</evidence>
<gene>
    <name evidence="10" type="ORF">LUZ63_006712</name>
</gene>
<dbReference type="EMBL" id="JAMQYH010000002">
    <property type="protein sequence ID" value="KAJ1698200.1"/>
    <property type="molecule type" value="Genomic_DNA"/>
</dbReference>
<keyword evidence="5" id="KW-0238">DNA-binding</keyword>
<evidence type="ECO:0000313" key="11">
    <source>
        <dbReference type="Proteomes" id="UP001151287"/>
    </source>
</evidence>
<evidence type="ECO:0000256" key="2">
    <source>
        <dbReference type="ARBA" id="ARBA00022723"/>
    </source>
</evidence>
<comment type="caution">
    <text evidence="10">The sequence shown here is derived from an EMBL/GenBank/DDBJ whole genome shotgun (WGS) entry which is preliminary data.</text>
</comment>
<evidence type="ECO:0000256" key="8">
    <source>
        <dbReference type="SAM" id="MobiDB-lite"/>
    </source>
</evidence>
<dbReference type="SMART" id="SM00356">
    <property type="entry name" value="ZnF_C3H1"/>
    <property type="match status" value="1"/>
</dbReference>
<organism evidence="10 11">
    <name type="scientific">Rhynchospora breviuscula</name>
    <dbReference type="NCBI Taxonomy" id="2022672"/>
    <lineage>
        <taxon>Eukaryota</taxon>
        <taxon>Viridiplantae</taxon>
        <taxon>Streptophyta</taxon>
        <taxon>Embryophyta</taxon>
        <taxon>Tracheophyta</taxon>
        <taxon>Spermatophyta</taxon>
        <taxon>Magnoliopsida</taxon>
        <taxon>Liliopsida</taxon>
        <taxon>Poales</taxon>
        <taxon>Cyperaceae</taxon>
        <taxon>Cyperoideae</taxon>
        <taxon>Rhynchosporeae</taxon>
        <taxon>Rhynchospora</taxon>
    </lineage>
</organism>
<protein>
    <recommendedName>
        <fullName evidence="9">C3H1-type domain-containing protein</fullName>
    </recommendedName>
</protein>
<evidence type="ECO:0000256" key="3">
    <source>
        <dbReference type="ARBA" id="ARBA00022771"/>
    </source>
</evidence>
<dbReference type="SUPFAM" id="SSF90229">
    <property type="entry name" value="CCCH zinc finger"/>
    <property type="match status" value="1"/>
</dbReference>
<dbReference type="PANTHER" id="PTHR46527:SF1">
    <property type="entry name" value="NUCLEOPORIN NUP42"/>
    <property type="match status" value="1"/>
</dbReference>
<dbReference type="Pfam" id="PF00642">
    <property type="entry name" value="zf-CCCH"/>
    <property type="match status" value="1"/>
</dbReference>
<name>A0A9Q0CQC9_9POAL</name>
<dbReference type="GO" id="GO:0005634">
    <property type="term" value="C:nucleus"/>
    <property type="evidence" value="ECO:0007669"/>
    <property type="project" value="UniProtKB-SubCell"/>
</dbReference>
<dbReference type="AlphaFoldDB" id="A0A9Q0CQC9"/>
<dbReference type="InterPro" id="IPR036855">
    <property type="entry name" value="Znf_CCCH_sf"/>
</dbReference>
<evidence type="ECO:0000256" key="4">
    <source>
        <dbReference type="ARBA" id="ARBA00022833"/>
    </source>
</evidence>
<feature type="zinc finger region" description="C3H1-type" evidence="7">
    <location>
        <begin position="74"/>
        <end position="101"/>
    </location>
</feature>
<accession>A0A9Q0CQC9</accession>
<reference evidence="10" key="1">
    <citation type="journal article" date="2022" name="Cell">
        <title>Repeat-based holocentromeres influence genome architecture and karyotype evolution.</title>
        <authorList>
            <person name="Hofstatter P.G."/>
            <person name="Thangavel G."/>
            <person name="Lux T."/>
            <person name="Neumann P."/>
            <person name="Vondrak T."/>
            <person name="Novak P."/>
            <person name="Zhang M."/>
            <person name="Costa L."/>
            <person name="Castellani M."/>
            <person name="Scott A."/>
            <person name="Toegelov H."/>
            <person name="Fuchs J."/>
            <person name="Mata-Sucre Y."/>
            <person name="Dias Y."/>
            <person name="Vanzela A.L.L."/>
            <person name="Huettel B."/>
            <person name="Almeida C.C.S."/>
            <person name="Simkova H."/>
            <person name="Souza G."/>
            <person name="Pedrosa-Harand A."/>
            <person name="Macas J."/>
            <person name="Mayer K.F.X."/>
            <person name="Houben A."/>
            <person name="Marques A."/>
        </authorList>
    </citation>
    <scope>NUCLEOTIDE SEQUENCE</scope>
    <source>
        <strain evidence="10">RhyBre1mFocal</strain>
    </source>
</reference>
<feature type="compositionally biased region" description="Low complexity" evidence="8">
    <location>
        <begin position="428"/>
        <end position="439"/>
    </location>
</feature>
<feature type="region of interest" description="Disordered" evidence="8">
    <location>
        <begin position="310"/>
        <end position="331"/>
    </location>
</feature>
<dbReference type="PANTHER" id="PTHR46527">
    <property type="entry name" value="NUCLEOPORIN-LIKE PROTEIN 2"/>
    <property type="match status" value="1"/>
</dbReference>
<proteinExistence type="predicted"/>
<keyword evidence="2 7" id="KW-0479">Metal-binding</keyword>
<evidence type="ECO:0000256" key="1">
    <source>
        <dbReference type="ARBA" id="ARBA00004123"/>
    </source>
</evidence>
<feature type="compositionally biased region" description="Polar residues" evidence="8">
    <location>
        <begin position="394"/>
        <end position="427"/>
    </location>
</feature>